<keyword evidence="3" id="KW-1185">Reference proteome</keyword>
<dbReference type="Proteomes" id="UP000727407">
    <property type="component" value="Unassembled WGS sequence"/>
</dbReference>
<evidence type="ECO:0000313" key="3">
    <source>
        <dbReference type="Proteomes" id="UP000727407"/>
    </source>
</evidence>
<feature type="non-terminal residue" evidence="2">
    <location>
        <position position="151"/>
    </location>
</feature>
<proteinExistence type="predicted"/>
<dbReference type="AlphaFoldDB" id="A0A8J4U8T9"/>
<dbReference type="OrthoDB" id="8923208at2759"/>
<accession>A0A8J4U8T9</accession>
<gene>
    <name evidence="2" type="ORF">DAT39_002776</name>
</gene>
<feature type="region of interest" description="Disordered" evidence="1">
    <location>
        <begin position="77"/>
        <end position="98"/>
    </location>
</feature>
<protein>
    <submittedName>
        <fullName evidence="2">Solute carrier family 41 member 2-like isoform X1</fullName>
    </submittedName>
</protein>
<evidence type="ECO:0000313" key="2">
    <source>
        <dbReference type="EMBL" id="KAF5907534.1"/>
    </source>
</evidence>
<organism evidence="2 3">
    <name type="scientific">Clarias magur</name>
    <name type="common">Asian catfish</name>
    <name type="synonym">Macropteronotus magur</name>
    <dbReference type="NCBI Taxonomy" id="1594786"/>
    <lineage>
        <taxon>Eukaryota</taxon>
        <taxon>Metazoa</taxon>
        <taxon>Chordata</taxon>
        <taxon>Craniata</taxon>
        <taxon>Vertebrata</taxon>
        <taxon>Euteleostomi</taxon>
        <taxon>Actinopterygii</taxon>
        <taxon>Neopterygii</taxon>
        <taxon>Teleostei</taxon>
        <taxon>Ostariophysi</taxon>
        <taxon>Siluriformes</taxon>
        <taxon>Clariidae</taxon>
        <taxon>Clarias</taxon>
    </lineage>
</organism>
<sequence>MKEVEHHCGRNNSVIFQAVSKETLNEVASRFHILEHGIVPPKTDYTSSWLNLSEELYELDKGHDRLSSLVTLQPEPKVADQEVPVKEMENIHEPSNEMVKVSDEALLGGEKQSKPSEHQKSFGVKADIIAQKEQEVMIVENNCSVKEMEGQ</sequence>
<dbReference type="EMBL" id="QNUK01000021">
    <property type="protein sequence ID" value="KAF5907534.1"/>
    <property type="molecule type" value="Genomic_DNA"/>
</dbReference>
<name>A0A8J4U8T9_CLAMG</name>
<comment type="caution">
    <text evidence="2">The sequence shown here is derived from an EMBL/GenBank/DDBJ whole genome shotgun (WGS) entry which is preliminary data.</text>
</comment>
<reference evidence="2" key="1">
    <citation type="submission" date="2020-07" db="EMBL/GenBank/DDBJ databases">
        <title>Clarias magur genome sequencing, assembly and annotation.</title>
        <authorList>
            <person name="Kushwaha B."/>
            <person name="Kumar R."/>
            <person name="Das P."/>
            <person name="Joshi C.G."/>
            <person name="Kumar D."/>
            <person name="Nagpure N.S."/>
            <person name="Pandey M."/>
            <person name="Agarwal S."/>
            <person name="Srivastava S."/>
            <person name="Singh M."/>
            <person name="Sahoo L."/>
            <person name="Jayasankar P."/>
            <person name="Meher P.K."/>
            <person name="Koringa P.G."/>
            <person name="Iquebal M.A."/>
            <person name="Das S.P."/>
            <person name="Bit A."/>
            <person name="Patnaik S."/>
            <person name="Patel N."/>
            <person name="Shah T.M."/>
            <person name="Hinsu A."/>
            <person name="Jena J.K."/>
        </authorList>
    </citation>
    <scope>NUCLEOTIDE SEQUENCE</scope>
    <source>
        <strain evidence="2">CIFAMagur01</strain>
        <tissue evidence="2">Testis</tissue>
    </source>
</reference>
<evidence type="ECO:0000256" key="1">
    <source>
        <dbReference type="SAM" id="MobiDB-lite"/>
    </source>
</evidence>